<sequence>MEWFKEKGDISTASSIHALVLRLEGEQITQRGADNFYFDIYSGKMKIQSNVAYQGHLLKLNVFKAVTDSITAKITRDRPNVRLKTTRGNWELKSLAKNLSQFLNEELEDFKKEADVYTSSACIFGTSIAYVVPTENGVCIERVPKREIFIDNVEAIYGKPGQLHRRR</sequence>
<name>A0A0F9KXP0_9ZZZZ</name>
<organism evidence="1">
    <name type="scientific">marine sediment metagenome</name>
    <dbReference type="NCBI Taxonomy" id="412755"/>
    <lineage>
        <taxon>unclassified sequences</taxon>
        <taxon>metagenomes</taxon>
        <taxon>ecological metagenomes</taxon>
    </lineage>
</organism>
<reference evidence="1" key="1">
    <citation type="journal article" date="2015" name="Nature">
        <title>Complex archaea that bridge the gap between prokaryotes and eukaryotes.</title>
        <authorList>
            <person name="Spang A."/>
            <person name="Saw J.H."/>
            <person name="Jorgensen S.L."/>
            <person name="Zaremba-Niedzwiedzka K."/>
            <person name="Martijn J."/>
            <person name="Lind A.E."/>
            <person name="van Eijk R."/>
            <person name="Schleper C."/>
            <person name="Guy L."/>
            <person name="Ettema T.J."/>
        </authorList>
    </citation>
    <scope>NUCLEOTIDE SEQUENCE</scope>
</reference>
<evidence type="ECO:0000313" key="1">
    <source>
        <dbReference type="EMBL" id="KKM20165.1"/>
    </source>
</evidence>
<feature type="non-terminal residue" evidence="1">
    <location>
        <position position="167"/>
    </location>
</feature>
<dbReference type="EMBL" id="LAZR01013825">
    <property type="protein sequence ID" value="KKM20165.1"/>
    <property type="molecule type" value="Genomic_DNA"/>
</dbReference>
<protein>
    <submittedName>
        <fullName evidence="1">Uncharacterized protein</fullName>
    </submittedName>
</protein>
<dbReference type="AlphaFoldDB" id="A0A0F9KXP0"/>
<proteinExistence type="predicted"/>
<comment type="caution">
    <text evidence="1">The sequence shown here is derived from an EMBL/GenBank/DDBJ whole genome shotgun (WGS) entry which is preliminary data.</text>
</comment>
<gene>
    <name evidence="1" type="ORF">LCGC14_1648260</name>
</gene>
<accession>A0A0F9KXP0</accession>